<sequence>MEEFTTFANIINGGPTSGSHCTQGIDPSTKQKLWDVPVASLDDLESAISSAQTASKSWAKTTWSHRQASLTAARDILLENKDKLAVLLTREGGKPIQFSHMEIEHSVNFLAFNASQEPIEESVIQDDDDLTLSIKEEPLGVVAAICPWNYPLVLATGKLAAALITGNCIIIKPSPFTPYSILKVVELFQRVFPPGVIQALNGDHKLGPALCSHTGIDKITFTGSTATGQKIAEVAGKLLKPVTLELSGNSASIICPDVDPKIVAPQVALGSFINSGQFCVASKRIFVHEDIYDEFLRVMVETVKQWTVAPTSTLESGIMLGPIQNQMQYDIVQGFFEDASRNEHRFALGSHSNESHDGFVIKPAIIDNPPDNSLVVTGEAFGPIVPLLRWRNEAEVISRANDTPSGLGGSVWSKDIERAKRLADQIEAGTIWINSFEKPLPQGHLSGHKESGLGGEWGRKGLLAYCKSKVTHLYKSKI</sequence>
<evidence type="ECO:0000256" key="5">
    <source>
        <dbReference type="PROSITE-ProRule" id="PRU10007"/>
    </source>
</evidence>
<evidence type="ECO:0000256" key="4">
    <source>
        <dbReference type="ARBA" id="ARBA00049194"/>
    </source>
</evidence>
<dbReference type="FunFam" id="3.40.605.10:FF:000007">
    <property type="entry name" value="NAD/NADP-dependent betaine aldehyde dehydrogenase"/>
    <property type="match status" value="1"/>
</dbReference>
<comment type="catalytic activity">
    <reaction evidence="4">
        <text>an aldehyde + NAD(+) + H2O = a carboxylate + NADH + 2 H(+)</text>
        <dbReference type="Rhea" id="RHEA:16185"/>
        <dbReference type="ChEBI" id="CHEBI:15377"/>
        <dbReference type="ChEBI" id="CHEBI:15378"/>
        <dbReference type="ChEBI" id="CHEBI:17478"/>
        <dbReference type="ChEBI" id="CHEBI:29067"/>
        <dbReference type="ChEBI" id="CHEBI:57540"/>
        <dbReference type="ChEBI" id="CHEBI:57945"/>
        <dbReference type="EC" id="1.2.1.3"/>
    </reaction>
</comment>
<organism evidence="8 9">
    <name type="scientific">Fusarium sarcochroum</name>
    <dbReference type="NCBI Taxonomy" id="1208366"/>
    <lineage>
        <taxon>Eukaryota</taxon>
        <taxon>Fungi</taxon>
        <taxon>Dikarya</taxon>
        <taxon>Ascomycota</taxon>
        <taxon>Pezizomycotina</taxon>
        <taxon>Sordariomycetes</taxon>
        <taxon>Hypocreomycetidae</taxon>
        <taxon>Hypocreales</taxon>
        <taxon>Nectriaceae</taxon>
        <taxon>Fusarium</taxon>
        <taxon>Fusarium lateritium species complex</taxon>
    </lineage>
</organism>
<dbReference type="InterPro" id="IPR044086">
    <property type="entry name" value="LUC3-like"/>
</dbReference>
<proteinExistence type="inferred from homology"/>
<dbReference type="Proteomes" id="UP000622797">
    <property type="component" value="Unassembled WGS sequence"/>
</dbReference>
<reference evidence="8" key="1">
    <citation type="journal article" date="2020" name="BMC Genomics">
        <title>Correction to: Identification and distribution of gene clusters required for synthesis of sphingolipid metabolism inhibitors in diverse species of the filamentous fungus Fusarium.</title>
        <authorList>
            <person name="Kim H.S."/>
            <person name="Lohmar J.M."/>
            <person name="Busman M."/>
            <person name="Brown D.W."/>
            <person name="Naumann T.A."/>
            <person name="Divon H.H."/>
            <person name="Lysoe E."/>
            <person name="Uhlig S."/>
            <person name="Proctor R.H."/>
        </authorList>
    </citation>
    <scope>NUCLEOTIDE SEQUENCE</scope>
    <source>
        <strain evidence="8">NRRL 20472</strain>
    </source>
</reference>
<evidence type="ECO:0000313" key="9">
    <source>
        <dbReference type="Proteomes" id="UP000622797"/>
    </source>
</evidence>
<reference evidence="8" key="2">
    <citation type="submission" date="2020-05" db="EMBL/GenBank/DDBJ databases">
        <authorList>
            <person name="Kim H.-S."/>
            <person name="Proctor R.H."/>
            <person name="Brown D.W."/>
        </authorList>
    </citation>
    <scope>NUCLEOTIDE SEQUENCE</scope>
    <source>
        <strain evidence="8">NRRL 20472</strain>
    </source>
</reference>
<dbReference type="InterPro" id="IPR015590">
    <property type="entry name" value="Aldehyde_DH_dom"/>
</dbReference>
<feature type="domain" description="Aldehyde dehydrogenase" evidence="7">
    <location>
        <begin position="22"/>
        <end position="470"/>
    </location>
</feature>
<accession>A0A8H4T2L7</accession>
<dbReference type="AlphaFoldDB" id="A0A8H4T2L7"/>
<comment type="similarity">
    <text evidence="1 6">Belongs to the aldehyde dehydrogenase family.</text>
</comment>
<evidence type="ECO:0000256" key="6">
    <source>
        <dbReference type="RuleBase" id="RU003345"/>
    </source>
</evidence>
<dbReference type="Pfam" id="PF00171">
    <property type="entry name" value="Aldedh"/>
    <property type="match status" value="1"/>
</dbReference>
<dbReference type="EC" id="1.2.1.3" evidence="3"/>
<evidence type="ECO:0000259" key="7">
    <source>
        <dbReference type="Pfam" id="PF00171"/>
    </source>
</evidence>
<dbReference type="InterPro" id="IPR016161">
    <property type="entry name" value="Ald_DH/histidinol_DH"/>
</dbReference>
<dbReference type="OrthoDB" id="310895at2759"/>
<comment type="caution">
    <text evidence="8">The sequence shown here is derived from an EMBL/GenBank/DDBJ whole genome shotgun (WGS) entry which is preliminary data.</text>
</comment>
<dbReference type="SUPFAM" id="SSF53720">
    <property type="entry name" value="ALDH-like"/>
    <property type="match status" value="1"/>
</dbReference>
<evidence type="ECO:0000256" key="3">
    <source>
        <dbReference type="ARBA" id="ARBA00024226"/>
    </source>
</evidence>
<gene>
    <name evidence="8" type="ORF">FSARC_13276</name>
</gene>
<dbReference type="PROSITE" id="PS00070">
    <property type="entry name" value="ALDEHYDE_DEHYDR_CYS"/>
    <property type="match status" value="1"/>
</dbReference>
<dbReference type="GO" id="GO:0004029">
    <property type="term" value="F:aldehyde dehydrogenase (NAD+) activity"/>
    <property type="evidence" value="ECO:0007669"/>
    <property type="project" value="UniProtKB-EC"/>
</dbReference>
<dbReference type="PANTHER" id="PTHR11699">
    <property type="entry name" value="ALDEHYDE DEHYDROGENASE-RELATED"/>
    <property type="match status" value="1"/>
</dbReference>
<dbReference type="Gene3D" id="3.40.309.10">
    <property type="entry name" value="Aldehyde Dehydrogenase, Chain A, domain 2"/>
    <property type="match status" value="1"/>
</dbReference>
<evidence type="ECO:0000313" key="8">
    <source>
        <dbReference type="EMBL" id="KAF4950170.1"/>
    </source>
</evidence>
<protein>
    <recommendedName>
        <fullName evidence="3">aldehyde dehydrogenase (NAD(+))</fullName>
        <ecNumber evidence="3">1.2.1.3</ecNumber>
    </recommendedName>
</protein>
<dbReference type="InterPro" id="IPR016160">
    <property type="entry name" value="Ald_DH_CS_CYS"/>
</dbReference>
<feature type="active site" evidence="5">
    <location>
        <position position="245"/>
    </location>
</feature>
<evidence type="ECO:0000256" key="2">
    <source>
        <dbReference type="ARBA" id="ARBA00023002"/>
    </source>
</evidence>
<dbReference type="PROSITE" id="PS00687">
    <property type="entry name" value="ALDEHYDE_DEHYDR_GLU"/>
    <property type="match status" value="1"/>
</dbReference>
<dbReference type="InterPro" id="IPR016162">
    <property type="entry name" value="Ald_DH_N"/>
</dbReference>
<dbReference type="InterPro" id="IPR016163">
    <property type="entry name" value="Ald_DH_C"/>
</dbReference>
<dbReference type="Gene3D" id="3.40.605.10">
    <property type="entry name" value="Aldehyde Dehydrogenase, Chain A, domain 1"/>
    <property type="match status" value="1"/>
</dbReference>
<dbReference type="InterPro" id="IPR029510">
    <property type="entry name" value="Ald_DH_CS_GLU"/>
</dbReference>
<dbReference type="EMBL" id="JABEXW010000980">
    <property type="protein sequence ID" value="KAF4950170.1"/>
    <property type="molecule type" value="Genomic_DNA"/>
</dbReference>
<keyword evidence="2 6" id="KW-0560">Oxidoreductase</keyword>
<dbReference type="CDD" id="cd07106">
    <property type="entry name" value="ALDH_AldA-AAD23400"/>
    <property type="match status" value="1"/>
</dbReference>
<keyword evidence="9" id="KW-1185">Reference proteome</keyword>
<evidence type="ECO:0000256" key="1">
    <source>
        <dbReference type="ARBA" id="ARBA00009986"/>
    </source>
</evidence>
<name>A0A8H4T2L7_9HYPO</name>